<feature type="transmembrane region" description="Helical" evidence="6">
    <location>
        <begin position="195"/>
        <end position="217"/>
    </location>
</feature>
<sequence>MRWRRVVSLVLFVLLAAAGVLYYIRHEERFRLITAVSADAIVVLVLLKGALIVCFGYQVKVLTDHYGLNLSFSKWFGLSRMSTFLNLILPFGSGSSLKAVYLQKFHNLKFSSFIASGAIAGLIRVVITTFCAVLLLLSSGQPSTLLLLMAGGLFIGSLSFLLVGHRIDGRFFSFSNGLASLVNEWRPIRTDHAMIGKLVIINSLIFAISCLEVYYSFRAFSIDASLASSGVIAAVTTFTGAMKLVPANLGIKEAVFMALSGFYGTGVNEGLHAAALHRIIGTACTLLLAPGFAYPLSKKVAADKER</sequence>
<keyword evidence="5 6" id="KW-0472">Membrane</keyword>
<dbReference type="Pfam" id="PF03706">
    <property type="entry name" value="LPG_synthase_TM"/>
    <property type="match status" value="1"/>
</dbReference>
<dbReference type="PANTHER" id="PTHR39087:SF2">
    <property type="entry name" value="UPF0104 MEMBRANE PROTEIN MJ1595"/>
    <property type="match status" value="1"/>
</dbReference>
<evidence type="ECO:0000313" key="7">
    <source>
        <dbReference type="EMBL" id="RJP68695.1"/>
    </source>
</evidence>
<evidence type="ECO:0000256" key="4">
    <source>
        <dbReference type="ARBA" id="ARBA00022989"/>
    </source>
</evidence>
<dbReference type="EMBL" id="QZKI01000089">
    <property type="protein sequence ID" value="RJP68695.1"/>
    <property type="molecule type" value="Genomic_DNA"/>
</dbReference>
<protein>
    <submittedName>
        <fullName evidence="7">UPF0104 family protein</fullName>
    </submittedName>
</protein>
<dbReference type="GO" id="GO:0005886">
    <property type="term" value="C:plasma membrane"/>
    <property type="evidence" value="ECO:0007669"/>
    <property type="project" value="UniProtKB-SubCell"/>
</dbReference>
<feature type="transmembrane region" description="Helical" evidence="6">
    <location>
        <begin position="275"/>
        <end position="296"/>
    </location>
</feature>
<feature type="transmembrane region" description="Helical" evidence="6">
    <location>
        <begin position="6"/>
        <end position="24"/>
    </location>
</feature>
<reference evidence="7 8" key="1">
    <citation type="journal article" date="2017" name="ISME J.">
        <title>Energy and carbon metabolisms in a deep terrestrial subsurface fluid microbial community.</title>
        <authorList>
            <person name="Momper L."/>
            <person name="Jungbluth S.P."/>
            <person name="Lee M.D."/>
            <person name="Amend J.P."/>
        </authorList>
    </citation>
    <scope>NUCLEOTIDE SEQUENCE [LARGE SCALE GENOMIC DNA]</scope>
    <source>
        <strain evidence="7">SURF_17</strain>
    </source>
</reference>
<keyword evidence="4 6" id="KW-1133">Transmembrane helix</keyword>
<accession>A0A419EW45</accession>
<evidence type="ECO:0000256" key="1">
    <source>
        <dbReference type="ARBA" id="ARBA00004651"/>
    </source>
</evidence>
<evidence type="ECO:0000256" key="3">
    <source>
        <dbReference type="ARBA" id="ARBA00022692"/>
    </source>
</evidence>
<feature type="transmembrane region" description="Helical" evidence="6">
    <location>
        <begin position="143"/>
        <end position="163"/>
    </location>
</feature>
<keyword evidence="2" id="KW-1003">Cell membrane</keyword>
<feature type="transmembrane region" description="Helical" evidence="6">
    <location>
        <begin position="36"/>
        <end position="58"/>
    </location>
</feature>
<organism evidence="7 8">
    <name type="scientific">Candidatus Abyssobacteria bacterium SURF_17</name>
    <dbReference type="NCBI Taxonomy" id="2093361"/>
    <lineage>
        <taxon>Bacteria</taxon>
        <taxon>Pseudomonadati</taxon>
        <taxon>Candidatus Hydrogenedentota</taxon>
        <taxon>Candidatus Abyssobacteria</taxon>
    </lineage>
</organism>
<dbReference type="InterPro" id="IPR022791">
    <property type="entry name" value="L-PG_synthase/AglD"/>
</dbReference>
<comment type="caution">
    <text evidence="7">The sequence shown here is derived from an EMBL/GenBank/DDBJ whole genome shotgun (WGS) entry which is preliminary data.</text>
</comment>
<comment type="subcellular location">
    <subcellularLocation>
        <location evidence="1">Cell membrane</location>
        <topology evidence="1">Multi-pass membrane protein</topology>
    </subcellularLocation>
</comment>
<name>A0A419EW45_9BACT</name>
<dbReference type="Proteomes" id="UP000285961">
    <property type="component" value="Unassembled WGS sequence"/>
</dbReference>
<evidence type="ECO:0000313" key="8">
    <source>
        <dbReference type="Proteomes" id="UP000285961"/>
    </source>
</evidence>
<evidence type="ECO:0000256" key="6">
    <source>
        <dbReference type="SAM" id="Phobius"/>
    </source>
</evidence>
<evidence type="ECO:0000256" key="5">
    <source>
        <dbReference type="ARBA" id="ARBA00023136"/>
    </source>
</evidence>
<proteinExistence type="predicted"/>
<evidence type="ECO:0000256" key="2">
    <source>
        <dbReference type="ARBA" id="ARBA00022475"/>
    </source>
</evidence>
<dbReference type="PANTHER" id="PTHR39087">
    <property type="entry name" value="UPF0104 MEMBRANE PROTEIN MJ1595"/>
    <property type="match status" value="1"/>
</dbReference>
<dbReference type="AlphaFoldDB" id="A0A419EW45"/>
<keyword evidence="3 6" id="KW-0812">Transmembrane</keyword>
<feature type="transmembrane region" description="Helical" evidence="6">
    <location>
        <begin position="113"/>
        <end position="137"/>
    </location>
</feature>
<gene>
    <name evidence="7" type="ORF">C4532_12020</name>
</gene>